<evidence type="ECO:0000313" key="2">
    <source>
        <dbReference type="Proteomes" id="UP000008289"/>
    </source>
</evidence>
<sequence>MPNAVRFQATNGSAPFRSLGICPGAVSGSEPYPRQPVVYPRRTFDEIILEGRRFFIA</sequence>
<dbReference type="EMBL" id="CP000027">
    <property type="protein sequence ID" value="AAW40491.1"/>
    <property type="molecule type" value="Genomic_DNA"/>
</dbReference>
<dbReference type="InParanoid" id="Q3ZA42"/>
<organism evidence="1 2">
    <name type="scientific">Dehalococcoides mccartyi (strain ATCC BAA-2266 / KCTC 15142 / 195)</name>
    <name type="common">Dehalococcoides ethenogenes (strain 195)</name>
    <dbReference type="NCBI Taxonomy" id="243164"/>
    <lineage>
        <taxon>Bacteria</taxon>
        <taxon>Bacillati</taxon>
        <taxon>Chloroflexota</taxon>
        <taxon>Dehalococcoidia</taxon>
        <taxon>Dehalococcoidales</taxon>
        <taxon>Dehalococcoidaceae</taxon>
        <taxon>Dehalococcoides</taxon>
    </lineage>
</organism>
<protein>
    <submittedName>
        <fullName evidence="1">Uncharacterized protein</fullName>
    </submittedName>
</protein>
<keyword evidence="2" id="KW-1185">Reference proteome</keyword>
<gene>
    <name evidence="1" type="ordered locus">DET0158</name>
</gene>
<proteinExistence type="predicted"/>
<name>Q3ZA42_DEHM1</name>
<evidence type="ECO:0000313" key="1">
    <source>
        <dbReference type="EMBL" id="AAW40491.1"/>
    </source>
</evidence>
<dbReference type="AlphaFoldDB" id="Q3ZA42"/>
<dbReference type="Proteomes" id="UP000008289">
    <property type="component" value="Chromosome"/>
</dbReference>
<dbReference type="KEGG" id="det:DET0158"/>
<dbReference type="HOGENOM" id="CLU_2989135_0_0_0"/>
<reference evidence="1 2" key="1">
    <citation type="journal article" date="2005" name="Science">
        <title>Genome sequence of the PCE-dechlorinating bacterium Dehalococcoides ethenogenes.</title>
        <authorList>
            <person name="Seshadri R."/>
            <person name="Adrian L."/>
            <person name="Fouts D.E."/>
            <person name="Eisen J.A."/>
            <person name="Phillippy A.M."/>
            <person name="Methe B.A."/>
            <person name="Ward N.L."/>
            <person name="Nelson W.C."/>
            <person name="Deboy R.T."/>
            <person name="Khouri H.M."/>
            <person name="Kolonay J.F."/>
            <person name="Dodson R.J."/>
            <person name="Daugherty S.C."/>
            <person name="Brinkac L.M."/>
            <person name="Sullivan S.A."/>
            <person name="Madupu R."/>
            <person name="Nelson K.E."/>
            <person name="Kang K.H."/>
            <person name="Impraim M."/>
            <person name="Tran K."/>
            <person name="Robinson J.M."/>
            <person name="Forberger H.A."/>
            <person name="Fraser C.M."/>
            <person name="Zinder S.H."/>
            <person name="Heidelberg J.F."/>
        </authorList>
    </citation>
    <scope>NUCLEOTIDE SEQUENCE [LARGE SCALE GENOMIC DNA]</scope>
    <source>
        <strain evidence="2">ATCC BAA-2266 / KCTC 15142 / 195</strain>
    </source>
</reference>
<accession>Q3ZA42</accession>